<evidence type="ECO:0000259" key="1">
    <source>
        <dbReference type="Pfam" id="PF14207"/>
    </source>
</evidence>
<name>A0A3S5C3Z1_9NEIS</name>
<dbReference type="EMBL" id="LR134533">
    <property type="protein sequence ID" value="VEJ51026.1"/>
    <property type="molecule type" value="Genomic_DNA"/>
</dbReference>
<dbReference type="InterPro" id="IPR025575">
    <property type="entry name" value="DpnD/PcfM_C"/>
</dbReference>
<evidence type="ECO:0000313" key="2">
    <source>
        <dbReference type="EMBL" id="VEJ51026.1"/>
    </source>
</evidence>
<dbReference type="RefSeq" id="WP_004283252.1">
    <property type="nucleotide sequence ID" value="NZ_CAUJRG010000007.1"/>
</dbReference>
<reference evidence="2 3" key="1">
    <citation type="submission" date="2018-12" db="EMBL/GenBank/DDBJ databases">
        <authorList>
            <consortium name="Pathogen Informatics"/>
        </authorList>
    </citation>
    <scope>NUCLEOTIDE SEQUENCE [LARGE SCALE GENOMIC DNA]</scope>
    <source>
        <strain evidence="2 3">NCTC12742</strain>
    </source>
</reference>
<evidence type="ECO:0000313" key="3">
    <source>
        <dbReference type="Proteomes" id="UP000272771"/>
    </source>
</evidence>
<sequence length="63" mass="7462">MQRFKIEIQEVLNRIVYINAESKEEALEKVRKLCFDQEITLDAQDFAELKISIFPNHDNRSGH</sequence>
<dbReference type="Proteomes" id="UP000272771">
    <property type="component" value="Chromosome"/>
</dbReference>
<feature type="domain" description="DpnD/PcfM-like C-terminal" evidence="1">
    <location>
        <begin position="5"/>
        <end position="47"/>
    </location>
</feature>
<keyword evidence="3" id="KW-1185">Reference proteome</keyword>
<dbReference type="KEGG" id="nwe:SAMEA3174300_1616"/>
<organism evidence="2 3">
    <name type="scientific">Neisseria weaveri</name>
    <dbReference type="NCBI Taxonomy" id="28091"/>
    <lineage>
        <taxon>Bacteria</taxon>
        <taxon>Pseudomonadati</taxon>
        <taxon>Pseudomonadota</taxon>
        <taxon>Betaproteobacteria</taxon>
        <taxon>Neisseriales</taxon>
        <taxon>Neisseriaceae</taxon>
        <taxon>Neisseria</taxon>
    </lineage>
</organism>
<proteinExistence type="predicted"/>
<dbReference type="OrthoDB" id="9813511at2"/>
<accession>A0A3S5C3Z1</accession>
<dbReference type="Pfam" id="PF14207">
    <property type="entry name" value="DpnD-PcfM"/>
    <property type="match status" value="1"/>
</dbReference>
<protein>
    <recommendedName>
        <fullName evidence="1">DpnD/PcfM-like C-terminal domain-containing protein</fullName>
    </recommendedName>
</protein>
<dbReference type="STRING" id="28091.SAMEA3174300_01616"/>
<gene>
    <name evidence="2" type="ORF">NCTC12742_00992</name>
</gene>
<dbReference type="AlphaFoldDB" id="A0A3S5C3Z1"/>